<feature type="domain" description="DUF2007" evidence="1">
    <location>
        <begin position="1"/>
        <end position="61"/>
    </location>
</feature>
<evidence type="ECO:0000313" key="3">
    <source>
        <dbReference type="Proteomes" id="UP001267426"/>
    </source>
</evidence>
<gene>
    <name evidence="2" type="ORF">RM540_10260</name>
</gene>
<comment type="caution">
    <text evidence="2">The sequence shown here is derived from an EMBL/GenBank/DDBJ whole genome shotgun (WGS) entry which is preliminary data.</text>
</comment>
<proteinExistence type="predicted"/>
<reference evidence="2 3" key="1">
    <citation type="submission" date="2023-09" db="EMBL/GenBank/DDBJ databases">
        <authorList>
            <person name="Rey-Velasco X."/>
        </authorList>
    </citation>
    <scope>NUCLEOTIDE SEQUENCE [LARGE SCALE GENOMIC DNA]</scope>
    <source>
        <strain evidence="2 3">F394</strain>
    </source>
</reference>
<accession>A0ABU3BS57</accession>
<dbReference type="Pfam" id="PF09413">
    <property type="entry name" value="DUF2007"/>
    <property type="match status" value="1"/>
</dbReference>
<evidence type="ECO:0000259" key="1">
    <source>
        <dbReference type="Pfam" id="PF09413"/>
    </source>
</evidence>
<sequence>MTRVYSTPNAPVAHLVRHALEAEGIGAEVRGETRAAFVGEIPPIEAWVEVWVPDDEALASAETVRSFVDEGPDAKPWTCGCGETVEGQFGVCWSCGEPAPGPIEAA</sequence>
<protein>
    <submittedName>
        <fullName evidence="2">DUF2007 domain-containing protein</fullName>
    </submittedName>
</protein>
<organism evidence="2 3">
    <name type="scientific">Rubrivirga litoralis</name>
    <dbReference type="NCBI Taxonomy" id="3075598"/>
    <lineage>
        <taxon>Bacteria</taxon>
        <taxon>Pseudomonadati</taxon>
        <taxon>Rhodothermota</taxon>
        <taxon>Rhodothermia</taxon>
        <taxon>Rhodothermales</taxon>
        <taxon>Rubricoccaceae</taxon>
        <taxon>Rubrivirga</taxon>
    </lineage>
</organism>
<dbReference type="RefSeq" id="WP_311663754.1">
    <property type="nucleotide sequence ID" value="NZ_JAVRHT010000022.1"/>
</dbReference>
<name>A0ABU3BS57_9BACT</name>
<dbReference type="EMBL" id="JAVRHT010000022">
    <property type="protein sequence ID" value="MDT0632127.1"/>
    <property type="molecule type" value="Genomic_DNA"/>
</dbReference>
<dbReference type="InterPro" id="IPR018551">
    <property type="entry name" value="DUF2007"/>
</dbReference>
<dbReference type="Proteomes" id="UP001267426">
    <property type="component" value="Unassembled WGS sequence"/>
</dbReference>
<evidence type="ECO:0000313" key="2">
    <source>
        <dbReference type="EMBL" id="MDT0632127.1"/>
    </source>
</evidence>
<keyword evidence="3" id="KW-1185">Reference proteome</keyword>